<sequence>MMAGDDMKIIADRWMMESRQIVNWGSYDGYQEFRPSIDAESPVTLLAGASESGKSTLVDAQISLLYPNGTPYNKASNAGRSERNDYTYLRGMIGISDGDNGETPIFLRGRDANGTPQAIWGAIVDTYVNRTTGSTLSCGKFLYLPAGDGKDEVRRRYIAWNRKIDPQIMDRYRDTPFTPSMFKKAYPDCSIFPNASAFHAYIWQEMGLSAEACRLLHKIQSADAPSRLDDIFKQGVLDVPEALRLAQDTVDDYDRFNANFHSMEDKARRVAKLQDIQTQYDAYAKHLTQVREYEAVNPESQQGLETLTLWMRSRMASEVRAGLPAAERKVKQQECDLHEAQERISDVNRQREAIVERIKGIDGGTLQRLSDDLERARRDMQDVRSQRQSIVEKFEGVEGALPSDETSWNAKRDALARSMETFDERMGDLESKRDRLIGERTAASQECAQLRRDYDRKRRQRTRITQAMDEARALIAKAVGLSPDELPYAAELMDVSESDERWRTAMNVTYAPIAQTILVDSRHERGFAAKISAIDPALMIRRTWQFVDVDKSYDCTRNDGWMSSKLQYREDSPFAGWLKEQTASARLDALCVETIDDAAHERRQVQADGQIKSGVHGFHGIKGMNPIIGFVNEGYLTELKKQLDEAHHRLSDTERRCGMVRKSIDLMHAEKNLADLVANMTWNKIDVVGAETLVENLKRRIEQIEDNPEMTRLAERREEIDRLLDEANARFYHAKSEMQSTQAAVDAEHAWLEAYEGIEFDDDALSGDVSNMLADVYEGCFGGVVHAEDRPKLIAGGNDEIGGHSFETRVGHAMERAMREQNAALGKRAGELRTVVEQSMASYLERYAPDDDSATGGVEDYRFYLEELHSLQMLVTREATDEEYANSLDKLTKNFLQLNRALNTDQENVKDQLERINGMLAGQKFGPRGGRLSIDVEFRPIERAFVSSLKATLNKLDEWFRNDKDDPDATRKAFTSCATFIERVRRELEQVRDVNGIRSYGARNLGPRARSTFYAIVHHDDGPDERISSTGGKSGGALQELTSFIYGAALIYLLGGDVTGSPTYTTLFLDEALIKADGRYTQRALNVLPRLGFQVIVSAPESKTAEILGVSTKAYVAYKDPSVGRSFLQELTSEDIARQEAELHDAIDDMPAAPNDIGPTTATILEQVF</sequence>
<gene>
    <name evidence="2" type="ORF">GBB04_02575</name>
</gene>
<comment type="caution">
    <text evidence="2">The sequence shown here is derived from an EMBL/GenBank/DDBJ whole genome shotgun (WGS) entry which is preliminary data.</text>
</comment>
<dbReference type="RefSeq" id="WP_129879353.1">
    <property type="nucleotide sequence ID" value="NZ_CACRSP010000003.1"/>
</dbReference>
<name>A0A7J5TJ20_9BIFI</name>
<feature type="coiled-coil region" evidence="1">
    <location>
        <begin position="687"/>
        <end position="730"/>
    </location>
</feature>
<accession>A0A7J5TJ20</accession>
<dbReference type="Pfam" id="PF13555">
    <property type="entry name" value="AAA_29"/>
    <property type="match status" value="1"/>
</dbReference>
<evidence type="ECO:0000313" key="3">
    <source>
        <dbReference type="Proteomes" id="UP000429211"/>
    </source>
</evidence>
<evidence type="ECO:0000256" key="1">
    <source>
        <dbReference type="SAM" id="Coils"/>
    </source>
</evidence>
<keyword evidence="1" id="KW-0175">Coiled coil</keyword>
<dbReference type="Proteomes" id="UP000429211">
    <property type="component" value="Unassembled WGS sequence"/>
</dbReference>
<reference evidence="2 3" key="1">
    <citation type="journal article" date="2019" name="Nat. Med.">
        <title>A library of human gut bacterial isolates paired with longitudinal multiomics data enables mechanistic microbiome research.</title>
        <authorList>
            <person name="Poyet M."/>
            <person name="Groussin M."/>
            <person name="Gibbons S.M."/>
            <person name="Avila-Pacheco J."/>
            <person name="Jiang X."/>
            <person name="Kearney S.M."/>
            <person name="Perrotta A.R."/>
            <person name="Berdy B."/>
            <person name="Zhao S."/>
            <person name="Lieberman T.D."/>
            <person name="Swanson P.K."/>
            <person name="Smith M."/>
            <person name="Roesemann S."/>
            <person name="Alexander J.E."/>
            <person name="Rich S.A."/>
            <person name="Livny J."/>
            <person name="Vlamakis H."/>
            <person name="Clish C."/>
            <person name="Bullock K."/>
            <person name="Deik A."/>
            <person name="Scott J."/>
            <person name="Pierce K.A."/>
            <person name="Xavier R.J."/>
            <person name="Alm E.J."/>
        </authorList>
    </citation>
    <scope>NUCLEOTIDE SEQUENCE [LARGE SCALE GENOMIC DNA]</scope>
    <source>
        <strain evidence="2 3">BIOML-A2</strain>
    </source>
</reference>
<protein>
    <recommendedName>
        <fullName evidence="4">P-loop containing region of AAA domain-containing protein</fullName>
    </recommendedName>
</protein>
<dbReference type="Pfam" id="PF13558">
    <property type="entry name" value="SbcC_Walker_B"/>
    <property type="match status" value="1"/>
</dbReference>
<dbReference type="Gene3D" id="1.10.287.1490">
    <property type="match status" value="1"/>
</dbReference>
<dbReference type="InterPro" id="IPR027417">
    <property type="entry name" value="P-loop_NTPase"/>
</dbReference>
<dbReference type="SUPFAM" id="SSF52540">
    <property type="entry name" value="P-loop containing nucleoside triphosphate hydrolases"/>
    <property type="match status" value="1"/>
</dbReference>
<proteinExistence type="predicted"/>
<evidence type="ECO:0008006" key="4">
    <source>
        <dbReference type="Google" id="ProtNLM"/>
    </source>
</evidence>
<feature type="coiled-coil region" evidence="1">
    <location>
        <begin position="433"/>
        <end position="460"/>
    </location>
</feature>
<dbReference type="EMBL" id="WDPD01000002">
    <property type="protein sequence ID" value="KAB7461892.1"/>
    <property type="molecule type" value="Genomic_DNA"/>
</dbReference>
<evidence type="ECO:0000313" key="2">
    <source>
        <dbReference type="EMBL" id="KAB7461892.1"/>
    </source>
</evidence>
<organism evidence="2 3">
    <name type="scientific">Bifidobacterium dentium</name>
    <dbReference type="NCBI Taxonomy" id="1689"/>
    <lineage>
        <taxon>Bacteria</taxon>
        <taxon>Bacillati</taxon>
        <taxon>Actinomycetota</taxon>
        <taxon>Actinomycetes</taxon>
        <taxon>Bifidobacteriales</taxon>
        <taxon>Bifidobacteriaceae</taxon>
        <taxon>Bifidobacterium</taxon>
    </lineage>
</organism>
<dbReference type="AlphaFoldDB" id="A0A7J5TJ20"/>
<feature type="coiled-coil region" evidence="1">
    <location>
        <begin position="323"/>
        <end position="393"/>
    </location>
</feature>